<dbReference type="Proteomes" id="UP000709437">
    <property type="component" value="Unassembled WGS sequence"/>
</dbReference>
<evidence type="ECO:0008006" key="3">
    <source>
        <dbReference type="Google" id="ProtNLM"/>
    </source>
</evidence>
<dbReference type="Gene3D" id="3.40.50.1820">
    <property type="entry name" value="alpha/beta hydrolase"/>
    <property type="match status" value="1"/>
</dbReference>
<protein>
    <recommendedName>
        <fullName evidence="3">Alpha/beta fold hydrolase</fullName>
    </recommendedName>
</protein>
<sequence>MASLEGLALLGSRHERHRLRDEWRHARHSFDRAPAPVRAVVAATGPIPTRVVLQSVRAAASIYLIAAPRNAPARNLVTLASSVITTALYPAQRLGSDGADQVTALSQALVGFAGFARPGPVRDALLWSQAIQGTMSYAVAGVAKLVGPDWRSERALLGIMRTHTYGSPVLWRRAKELPRTARAVSAGMLVFECAFPLAYLPVPWAPRIFLAGAVGFHAFNAAAMGLGRFLPSFMSLHPAIVYTSAANSRRPSAAFPLIAAAALAVTVGSFAAQSVIASERIRRRDAGRSTVPLQGGRQLVVDRQGEPRTGTVVLEGGLGTQIDEFETLRRALVDAGLLVVSYRRSDDGCPAGALLDARAAELAELLRAVDADVPSPPVVLGYSLGSEIVRRAVRDHDLPVAGVVALDPSHPGELARSAKKADTVAPITESMRVFRLATAARLGILLDAPSWIGVLDPSRRRDAVAEHRSAWTWRRTWREWNAVRVSLVQQGPPEPSRVPVRVVSAGRTLRNDALQATLHTELTRTVTGDDHDVTIVPGVGHDDVIREPVAVNAVIEAVEALLPNQDGTPEEEMPWPRASAG</sequence>
<dbReference type="AlphaFoldDB" id="A0A9Q2W4U9"/>
<proteinExistence type="predicted"/>
<organism evidence="1 2">
    <name type="scientific">Curtobacterium flaccumfaciens pv. flaccumfaciens</name>
    <dbReference type="NCBI Taxonomy" id="138532"/>
    <lineage>
        <taxon>Bacteria</taxon>
        <taxon>Bacillati</taxon>
        <taxon>Actinomycetota</taxon>
        <taxon>Actinomycetes</taxon>
        <taxon>Micrococcales</taxon>
        <taxon>Microbacteriaceae</taxon>
        <taxon>Curtobacterium</taxon>
    </lineage>
</organism>
<comment type="caution">
    <text evidence="1">The sequence shown here is derived from an EMBL/GenBank/DDBJ whole genome shotgun (WGS) entry which is preliminary data.</text>
</comment>
<reference evidence="1" key="1">
    <citation type="submission" date="2021-05" db="EMBL/GenBank/DDBJ databases">
        <title>Whole genome sequence of Curtobacterium flaccumfaciens pv. flaccumfaciens strain CFBP 3417.</title>
        <authorList>
            <person name="Osdaghi E."/>
            <person name="Taghouti G."/>
            <person name="Portier P."/>
            <person name="Fazliarab A."/>
            <person name="Taghavi S.M."/>
            <person name="Briand M."/>
            <person name="Le-Saux M."/>
            <person name="Jacques M.-A."/>
        </authorList>
    </citation>
    <scope>NUCLEOTIDE SEQUENCE</scope>
    <source>
        <strain evidence="1">CFBP 3417</strain>
    </source>
</reference>
<dbReference type="SUPFAM" id="SSF53474">
    <property type="entry name" value="alpha/beta-Hydrolases"/>
    <property type="match status" value="1"/>
</dbReference>
<dbReference type="RefSeq" id="WP_214563442.1">
    <property type="nucleotide sequence ID" value="NZ_JAHEWX010000019.1"/>
</dbReference>
<evidence type="ECO:0000313" key="2">
    <source>
        <dbReference type="Proteomes" id="UP000709437"/>
    </source>
</evidence>
<gene>
    <name evidence="1" type="ORF">KK103_13680</name>
</gene>
<dbReference type="InterPro" id="IPR029058">
    <property type="entry name" value="AB_hydrolase_fold"/>
</dbReference>
<evidence type="ECO:0000313" key="1">
    <source>
        <dbReference type="EMBL" id="MBT1542816.1"/>
    </source>
</evidence>
<dbReference type="EMBL" id="JAHEWX010000019">
    <property type="protein sequence ID" value="MBT1542816.1"/>
    <property type="molecule type" value="Genomic_DNA"/>
</dbReference>
<name>A0A9Q2W4U9_9MICO</name>
<accession>A0A9Q2W4U9</accession>